<evidence type="ECO:0000313" key="1">
    <source>
        <dbReference type="EMBL" id="MFC5705395.1"/>
    </source>
</evidence>
<gene>
    <name evidence="1" type="ORF">ACFPVW_04765</name>
</gene>
<sequence length="191" mass="22022">MEILTAILVVVTGIYAYLTYKMSNMSERSVQMMKEQTEAMSRPYLVVQPIVRPHTPFLYLKIYNSGKTPALNVKLELDKDFYQFDESNKNLREVSAFSSTFDSFSPNQELFFALGQGWLIFGESKHSLPKQFVVTASYSYMDKEVVEKSHIDLRPFAQSEGERNPIVEELEKIRKAQERLAKKCTACPNVR</sequence>
<name>A0ABW0YCN1_9GAMM</name>
<dbReference type="RefSeq" id="WP_082041505.1">
    <property type="nucleotide sequence ID" value="NZ_CDDF01000005.1"/>
</dbReference>
<organism evidence="1 2">
    <name type="scientific">Aeromonas eucrenophila</name>
    <dbReference type="NCBI Taxonomy" id="649"/>
    <lineage>
        <taxon>Bacteria</taxon>
        <taxon>Pseudomonadati</taxon>
        <taxon>Pseudomonadota</taxon>
        <taxon>Gammaproteobacteria</taxon>
        <taxon>Aeromonadales</taxon>
        <taxon>Aeromonadaceae</taxon>
        <taxon>Aeromonas</taxon>
    </lineage>
</organism>
<reference evidence="2" key="1">
    <citation type="journal article" date="2019" name="Int. J. Syst. Evol. Microbiol.">
        <title>The Global Catalogue of Microorganisms (GCM) 10K type strain sequencing project: providing services to taxonomists for standard genome sequencing and annotation.</title>
        <authorList>
            <consortium name="The Broad Institute Genomics Platform"/>
            <consortium name="The Broad Institute Genome Sequencing Center for Infectious Disease"/>
            <person name="Wu L."/>
            <person name="Ma J."/>
        </authorList>
    </citation>
    <scope>NUCLEOTIDE SEQUENCE [LARGE SCALE GENOMIC DNA]</scope>
    <source>
        <strain evidence="2">KCTC 15012</strain>
    </source>
</reference>
<accession>A0ABW0YCN1</accession>
<dbReference type="Proteomes" id="UP001596132">
    <property type="component" value="Unassembled WGS sequence"/>
</dbReference>
<comment type="caution">
    <text evidence="1">The sequence shown here is derived from an EMBL/GenBank/DDBJ whole genome shotgun (WGS) entry which is preliminary data.</text>
</comment>
<evidence type="ECO:0000313" key="2">
    <source>
        <dbReference type="Proteomes" id="UP001596132"/>
    </source>
</evidence>
<proteinExistence type="predicted"/>
<protein>
    <submittedName>
        <fullName evidence="1">Uncharacterized protein</fullName>
    </submittedName>
</protein>
<keyword evidence="2" id="KW-1185">Reference proteome</keyword>
<dbReference type="EMBL" id="JBHSPP010000005">
    <property type="protein sequence ID" value="MFC5705395.1"/>
    <property type="molecule type" value="Genomic_DNA"/>
</dbReference>